<protein>
    <submittedName>
        <fullName evidence="13">Cadherin-23</fullName>
    </submittedName>
</protein>
<evidence type="ECO:0000256" key="3">
    <source>
        <dbReference type="ARBA" id="ARBA00022729"/>
    </source>
</evidence>
<feature type="transmembrane region" description="Helical" evidence="9">
    <location>
        <begin position="1708"/>
        <end position="1729"/>
    </location>
</feature>
<name>A0ABM1MGV4_NICVS</name>
<feature type="domain" description="Cadherin" evidence="11">
    <location>
        <begin position="813"/>
        <end position="934"/>
    </location>
</feature>
<evidence type="ECO:0000256" key="2">
    <source>
        <dbReference type="ARBA" id="ARBA00022692"/>
    </source>
</evidence>
<reference evidence="13" key="1">
    <citation type="submission" date="2025-08" db="UniProtKB">
        <authorList>
            <consortium name="RefSeq"/>
        </authorList>
    </citation>
    <scope>IDENTIFICATION</scope>
    <source>
        <tissue evidence="13">Whole Larva</tissue>
    </source>
</reference>
<evidence type="ECO:0000313" key="13">
    <source>
        <dbReference type="RefSeq" id="XP_017773804.1"/>
    </source>
</evidence>
<feature type="chain" id="PRO_5047393568" evidence="10">
    <location>
        <begin position="21"/>
        <end position="1846"/>
    </location>
</feature>
<feature type="domain" description="Cadherin" evidence="11">
    <location>
        <begin position="1261"/>
        <end position="1367"/>
    </location>
</feature>
<dbReference type="InterPro" id="IPR002126">
    <property type="entry name" value="Cadherin-like_dom"/>
</dbReference>
<dbReference type="CDD" id="cd11304">
    <property type="entry name" value="Cadherin_repeat"/>
    <property type="match status" value="14"/>
</dbReference>
<dbReference type="SUPFAM" id="SSF49313">
    <property type="entry name" value="Cadherin-like"/>
    <property type="match status" value="14"/>
</dbReference>
<organism evidence="12 13">
    <name type="scientific">Nicrophorus vespilloides</name>
    <name type="common">Boreal carrion beetle</name>
    <dbReference type="NCBI Taxonomy" id="110193"/>
    <lineage>
        <taxon>Eukaryota</taxon>
        <taxon>Metazoa</taxon>
        <taxon>Ecdysozoa</taxon>
        <taxon>Arthropoda</taxon>
        <taxon>Hexapoda</taxon>
        <taxon>Insecta</taxon>
        <taxon>Pterygota</taxon>
        <taxon>Neoptera</taxon>
        <taxon>Endopterygota</taxon>
        <taxon>Coleoptera</taxon>
        <taxon>Polyphaga</taxon>
        <taxon>Staphyliniformia</taxon>
        <taxon>Silphidae</taxon>
        <taxon>Nicrophorinae</taxon>
        <taxon>Nicrophorus</taxon>
    </lineage>
</organism>
<feature type="signal peptide" evidence="10">
    <location>
        <begin position="1"/>
        <end position="20"/>
    </location>
</feature>
<proteinExistence type="predicted"/>
<dbReference type="PROSITE" id="PS00232">
    <property type="entry name" value="CADHERIN_1"/>
    <property type="match status" value="8"/>
</dbReference>
<gene>
    <name evidence="13" type="primary">LOC108560670</name>
</gene>
<dbReference type="InterPro" id="IPR015919">
    <property type="entry name" value="Cadherin-like_sf"/>
</dbReference>
<evidence type="ECO:0000256" key="4">
    <source>
        <dbReference type="ARBA" id="ARBA00022737"/>
    </source>
</evidence>
<dbReference type="GeneID" id="108560670"/>
<sequence length="1846" mass="204483">MISGTAKLLLFFLVLDIAYCNRPPRFLIDGQTEIVLRLKEGDETPVGTLIYKLRGIDPDGDKLEFGVRKQSGSNVIRVETVSAAEANVYLAQPLDRETRDEYALVLTLTDGRLGHGNYVTQSLLLLVEDVNDNTPVFKPYQPTISIKEDAETGVIATLEATDADEGAYGQVVYHLQESESESKFSISTLSGKGVIRLIGNLDYETQTLHQLKVLAVDRAKQGRVNTGTAALLVKVEDVEDQPPEFVKVQPVARVAEDAPVGTPVLQVTAVDGDRGVNNPIAYSLSSNGIGEEIDLFRIERQTGNVITTKLLDRESTISGAYILQITATEIGSKIRPVPSATTEVTIMITDVNDETPTFKSTSYQCEVPENAPTNTPLTFSANSIAEVYDLDQGNNGTFQLLLKQHGEIFEVTPSKAINEATFLIRVKNSSALDYEVVKRFNLSLVARETVKYSAKSSEVSVIVDVLDRNDNYPEFTKSIYDVWVPENCPVGTTVAWVQALDDDSGAFGTKGVRYTNLAGSLADLLDLDASTGVITVKSSGGANWDREVISRHYLTVEARDDLGNGNRNTVQLVINLEDVNDNAPVFSQSKYEARLMENEANFEVPLKLDARDGDLNGTKNSEIEYSLHGIAAGNFTIEPNTGVIRPKAPLDFESFEGPSTDSTRIVHLTARASDWGDPVLYTEVPIVIYVLDANDHAPVFEELMYNKSIPENIPSGTSIFQVKAYDLDGSSPNNRLVYRIQSGASDKFTIGAETGIISIARGASLDPDLTQPTTILYSLNVIALDGATGENQKKANVTVKINILDVNNKSPVFVNPGMVSITENTPVGTEVTRVRAKDLDATANLRYKLDPTSCRAQNERGIVLTAPEFDCASLFYLEEVNGVLTVAKTIDREVVEIINLGLIVEDNASETGPQIDTAELEIRIEDVNDNNPKFRQPFYKFSVAENSKNGVIIGGVIADDADKNKSVTYTLEGRDDLVKLLYLNKNSGDLVVANRIDHEVYEWLNLTIKATDADDPPRSTRVELFVQILDENDNSPVFLPEPRMLKVPEDTAVGQKIAIVEAKDQDSGEFSKITYLLDRISSQGKFSLEPETGILRVAEELDRETKHSYLLVVEAWDNYQYGYNNGESRNAFKHINVSILDVNDNKPQLDLPKACVTITEFHDPDIIVGKFKASDADDPETPNAQIVSNFIAGNDFDLFYLRQNDSGWLEVGINRPLKGRHGNYTLTIRAQDMGTPSHSTQGDLNICVTDLNDHAPMFLRPPHNSTLKIPENATIGSALVQVIARDEDVGPNGAVRYRLKPDSAEHYKTFYLSPVSGILELHLPLNRSKQKIYDIRIEAYDLGVPSLSSEVDLTVYVSSINDYQPQFLIDEFIANFTENSLPGHEILRLPDTVDRDFYEYEGPVQICFFIVGGNENGLFRLNSETHELSVSAPLDREEQDTHLLLIKATEDCTRAPNNQSFFDSSDDSLLKVIVKVTDINDNPPKFTHRVFTGGVSTATSFGTKFMHVKAIDPDHGPNSEITYHLIGKVKMTLTEGLENLQRAPFIVEKETGSIQLNFDPQQGMKGYFDFMVMANDTGGLQDVARVFIYLLREDQRVRFILRQQPVELRTNIEKFREMLGNVTGAIVNVDEFKVHANHDGTVDKTRTDLYLHLVNRRDNSILEVAEVLKLVDQNTEKLDNVFKEFNVLDTQPGGVTALSSIQKAGTTFWLTASSLFLLLLLLLCLALCINQRHTYQRKLKAATTTAYGGLESDIDGRGLSGLSGRVPNTNKHSMEGSNPMWLKAYENEWYKNTDELSQGSDRDSLDENVLSSADDGNCPIESNRIQNVYQTLPPILPPRKMETTEL</sequence>
<dbReference type="RefSeq" id="XP_017773804.1">
    <property type="nucleotide sequence ID" value="XM_017918315.1"/>
</dbReference>
<feature type="domain" description="Cadherin" evidence="11">
    <location>
        <begin position="701"/>
        <end position="813"/>
    </location>
</feature>
<dbReference type="InterPro" id="IPR039808">
    <property type="entry name" value="Cadherin"/>
</dbReference>
<feature type="domain" description="Cadherin" evidence="11">
    <location>
        <begin position="1368"/>
        <end position="1486"/>
    </location>
</feature>
<feature type="domain" description="Cadherin" evidence="11">
    <location>
        <begin position="476"/>
        <end position="586"/>
    </location>
</feature>
<feature type="domain" description="Cadherin" evidence="11">
    <location>
        <begin position="359"/>
        <end position="475"/>
    </location>
</feature>
<dbReference type="InterPro" id="IPR020894">
    <property type="entry name" value="Cadherin_CS"/>
</dbReference>
<evidence type="ECO:0000256" key="6">
    <source>
        <dbReference type="ARBA" id="ARBA00022989"/>
    </source>
</evidence>
<feature type="domain" description="Cadherin" evidence="11">
    <location>
        <begin position="246"/>
        <end position="358"/>
    </location>
</feature>
<feature type="domain" description="Cadherin" evidence="11">
    <location>
        <begin position="1039"/>
        <end position="1149"/>
    </location>
</feature>
<evidence type="ECO:0000259" key="11">
    <source>
        <dbReference type="PROSITE" id="PS50268"/>
    </source>
</evidence>
<evidence type="ECO:0000256" key="10">
    <source>
        <dbReference type="SAM" id="SignalP"/>
    </source>
</evidence>
<keyword evidence="4" id="KW-0677">Repeat</keyword>
<dbReference type="PRINTS" id="PR00205">
    <property type="entry name" value="CADHERIN"/>
</dbReference>
<feature type="domain" description="Cadherin" evidence="11">
    <location>
        <begin position="587"/>
        <end position="700"/>
    </location>
</feature>
<dbReference type="PROSITE" id="PS50268">
    <property type="entry name" value="CADHERIN_2"/>
    <property type="match status" value="14"/>
</dbReference>
<evidence type="ECO:0000313" key="12">
    <source>
        <dbReference type="Proteomes" id="UP000695000"/>
    </source>
</evidence>
<feature type="domain" description="Cadherin" evidence="11">
    <location>
        <begin position="1487"/>
        <end position="1607"/>
    </location>
</feature>
<evidence type="ECO:0000256" key="8">
    <source>
        <dbReference type="PROSITE-ProRule" id="PRU00043"/>
    </source>
</evidence>
<feature type="domain" description="Cadherin" evidence="11">
    <location>
        <begin position="138"/>
        <end position="245"/>
    </location>
</feature>
<evidence type="ECO:0000256" key="9">
    <source>
        <dbReference type="SAM" id="Phobius"/>
    </source>
</evidence>
<keyword evidence="6 9" id="KW-1133">Transmembrane helix</keyword>
<dbReference type="PANTHER" id="PTHR24027:SF422">
    <property type="entry name" value="CADHERIN DOMAIN-CONTAINING PROTEIN"/>
    <property type="match status" value="1"/>
</dbReference>
<accession>A0ABM1MGV4</accession>
<keyword evidence="7 9" id="KW-0472">Membrane</keyword>
<feature type="domain" description="Cadherin" evidence="11">
    <location>
        <begin position="935"/>
        <end position="1038"/>
    </location>
</feature>
<dbReference type="Gene3D" id="2.60.40.60">
    <property type="entry name" value="Cadherins"/>
    <property type="match status" value="14"/>
</dbReference>
<evidence type="ECO:0000256" key="1">
    <source>
        <dbReference type="ARBA" id="ARBA00004167"/>
    </source>
</evidence>
<evidence type="ECO:0000256" key="5">
    <source>
        <dbReference type="ARBA" id="ARBA00022837"/>
    </source>
</evidence>
<dbReference type="Proteomes" id="UP000695000">
    <property type="component" value="Unplaced"/>
</dbReference>
<dbReference type="SMART" id="SM00112">
    <property type="entry name" value="CA"/>
    <property type="match status" value="14"/>
</dbReference>
<keyword evidence="3 10" id="KW-0732">Signal</keyword>
<keyword evidence="5 8" id="KW-0106">Calcium</keyword>
<keyword evidence="12" id="KW-1185">Reference proteome</keyword>
<keyword evidence="2 9" id="KW-0812">Transmembrane</keyword>
<feature type="domain" description="Cadherin" evidence="11">
    <location>
        <begin position="1156"/>
        <end position="1258"/>
    </location>
</feature>
<evidence type="ECO:0000256" key="7">
    <source>
        <dbReference type="ARBA" id="ARBA00023136"/>
    </source>
</evidence>
<dbReference type="Pfam" id="PF00028">
    <property type="entry name" value="Cadherin"/>
    <property type="match status" value="12"/>
</dbReference>
<feature type="domain" description="Cadherin" evidence="11">
    <location>
        <begin position="42"/>
        <end position="137"/>
    </location>
</feature>
<dbReference type="PANTHER" id="PTHR24027">
    <property type="entry name" value="CADHERIN-23"/>
    <property type="match status" value="1"/>
</dbReference>
<comment type="subcellular location">
    <subcellularLocation>
        <location evidence="1">Membrane</location>
        <topology evidence="1">Single-pass membrane protein</topology>
    </subcellularLocation>
</comment>